<keyword evidence="3" id="KW-1185">Reference proteome</keyword>
<sequence>MEHSSWEQHSSVQLFAEDILAEWNDANCRLIVGQKQGRRGTKRKADVQAEEEPPSGEEKDRGEGEDPGRRVVIEHCKS</sequence>
<evidence type="ECO:0000256" key="1">
    <source>
        <dbReference type="SAM" id="MobiDB-lite"/>
    </source>
</evidence>
<evidence type="ECO:0000313" key="3">
    <source>
        <dbReference type="Proteomes" id="UP001228049"/>
    </source>
</evidence>
<comment type="caution">
    <text evidence="2">The sequence shown here is derived from an EMBL/GenBank/DDBJ whole genome shotgun (WGS) entry which is preliminary data.</text>
</comment>
<organism evidence="2 3">
    <name type="scientific">Dissostichus eleginoides</name>
    <name type="common">Patagonian toothfish</name>
    <name type="synonym">Dissostichus amissus</name>
    <dbReference type="NCBI Taxonomy" id="100907"/>
    <lineage>
        <taxon>Eukaryota</taxon>
        <taxon>Metazoa</taxon>
        <taxon>Chordata</taxon>
        <taxon>Craniata</taxon>
        <taxon>Vertebrata</taxon>
        <taxon>Euteleostomi</taxon>
        <taxon>Actinopterygii</taxon>
        <taxon>Neopterygii</taxon>
        <taxon>Teleostei</taxon>
        <taxon>Neoteleostei</taxon>
        <taxon>Acanthomorphata</taxon>
        <taxon>Eupercaria</taxon>
        <taxon>Perciformes</taxon>
        <taxon>Notothenioidei</taxon>
        <taxon>Nototheniidae</taxon>
        <taxon>Dissostichus</taxon>
    </lineage>
</organism>
<evidence type="ECO:0000313" key="2">
    <source>
        <dbReference type="EMBL" id="KAK1904620.1"/>
    </source>
</evidence>
<dbReference type="EMBL" id="JASDAP010000004">
    <property type="protein sequence ID" value="KAK1904620.1"/>
    <property type="molecule type" value="Genomic_DNA"/>
</dbReference>
<feature type="compositionally biased region" description="Basic and acidic residues" evidence="1">
    <location>
        <begin position="56"/>
        <end position="78"/>
    </location>
</feature>
<dbReference type="Proteomes" id="UP001228049">
    <property type="component" value="Unassembled WGS sequence"/>
</dbReference>
<name>A0AAD9CMN6_DISEL</name>
<proteinExistence type="predicted"/>
<reference evidence="2" key="1">
    <citation type="submission" date="2023-04" db="EMBL/GenBank/DDBJ databases">
        <title>Chromosome-level genome of Chaenocephalus aceratus.</title>
        <authorList>
            <person name="Park H."/>
        </authorList>
    </citation>
    <scope>NUCLEOTIDE SEQUENCE</scope>
    <source>
        <strain evidence="2">DE</strain>
        <tissue evidence="2">Muscle</tissue>
    </source>
</reference>
<gene>
    <name evidence="2" type="ORF">KUDE01_011802</name>
</gene>
<feature type="region of interest" description="Disordered" evidence="1">
    <location>
        <begin position="33"/>
        <end position="78"/>
    </location>
</feature>
<accession>A0AAD9CMN6</accession>
<dbReference type="AlphaFoldDB" id="A0AAD9CMN6"/>
<protein>
    <submittedName>
        <fullName evidence="2">Histone transcription regulator 3 like</fullName>
    </submittedName>
</protein>